<dbReference type="AlphaFoldDB" id="C0NGK4"/>
<dbReference type="STRING" id="447093.C0NGK4"/>
<dbReference type="EMBL" id="GG663365">
    <property type="protein sequence ID" value="EEH08939.1"/>
    <property type="molecule type" value="Genomic_DNA"/>
</dbReference>
<evidence type="ECO:0000313" key="2">
    <source>
        <dbReference type="EMBL" id="EEH08939.1"/>
    </source>
</evidence>
<accession>C0NGK4</accession>
<gene>
    <name evidence="2" type="ORF">HCBG_02476</name>
</gene>
<feature type="compositionally biased region" description="Low complexity" evidence="1">
    <location>
        <begin position="14"/>
        <end position="25"/>
    </location>
</feature>
<sequence>MADITSIISAPSDSGTGAANSTTSASPPPIPSNSGAGTANSATSTPSPSVSSAFVSFIAHLFPPHEGFNDDSISIYHQNEDDDADIDDDDDDAAVDDAVDEDEAINVMCTLTLSIKNCLQLAKAIVDRASENMHMMLVITASQMMAEIYRKVIAHTTVVVNSDKFHSEKDKQLEKNALENIIDIATLQQHSI</sequence>
<dbReference type="HOGENOM" id="CLU_1594108_0_0_1"/>
<reference evidence="2" key="1">
    <citation type="submission" date="2009-02" db="EMBL/GenBank/DDBJ databases">
        <title>The Genome Sequence of Ajellomyces capsulatus strain G186AR.</title>
        <authorList>
            <consortium name="The Broad Institute Genome Sequencing Platform"/>
            <person name="Champion M."/>
            <person name="Cuomo C."/>
            <person name="Ma L.-J."/>
            <person name="Henn M.R."/>
            <person name="Sil A."/>
            <person name="Goldman B."/>
            <person name="Young S.K."/>
            <person name="Kodira C.D."/>
            <person name="Zeng Q."/>
            <person name="Koehrsen M."/>
            <person name="Alvarado L."/>
            <person name="Berlin A."/>
            <person name="Borenstein D."/>
            <person name="Chen Z."/>
            <person name="Engels R."/>
            <person name="Freedman E."/>
            <person name="Gellesch M."/>
            <person name="Goldberg J."/>
            <person name="Griggs A."/>
            <person name="Gujja S."/>
            <person name="Heiman D."/>
            <person name="Hepburn T."/>
            <person name="Howarth C."/>
            <person name="Jen D."/>
            <person name="Larson L."/>
            <person name="Lewis B."/>
            <person name="Mehta T."/>
            <person name="Park D."/>
            <person name="Pearson M."/>
            <person name="Roberts A."/>
            <person name="Saif S."/>
            <person name="Shea T."/>
            <person name="Shenoy N."/>
            <person name="Sisk P."/>
            <person name="Stolte C."/>
            <person name="Sykes S."/>
            <person name="Walk T."/>
            <person name="White J."/>
            <person name="Yandava C."/>
            <person name="Klein B."/>
            <person name="McEwen J.G."/>
            <person name="Puccia R."/>
            <person name="Goldman G.H."/>
            <person name="Felipe M.S."/>
            <person name="Nino-Vega G."/>
            <person name="San-Blas G."/>
            <person name="Taylor J."/>
            <person name="Mendoza L."/>
            <person name="Galagan J."/>
            <person name="Nusbaum C."/>
            <person name="Birren B."/>
        </authorList>
    </citation>
    <scope>NUCLEOTIDE SEQUENCE</scope>
    <source>
        <strain evidence="2">G186AR</strain>
    </source>
</reference>
<name>C0NGK4_AJECG</name>
<feature type="compositionally biased region" description="Polar residues" evidence="1">
    <location>
        <begin position="1"/>
        <end position="13"/>
    </location>
</feature>
<organism evidence="2 3">
    <name type="scientific">Ajellomyces capsulatus (strain G186AR / H82 / ATCC MYA-2454 / RMSCC 2432)</name>
    <name type="common">Darling's disease fungus</name>
    <name type="synonym">Histoplasma capsulatum</name>
    <dbReference type="NCBI Taxonomy" id="447093"/>
    <lineage>
        <taxon>Eukaryota</taxon>
        <taxon>Fungi</taxon>
        <taxon>Dikarya</taxon>
        <taxon>Ascomycota</taxon>
        <taxon>Pezizomycotina</taxon>
        <taxon>Eurotiomycetes</taxon>
        <taxon>Eurotiomycetidae</taxon>
        <taxon>Onygenales</taxon>
        <taxon>Ajellomycetaceae</taxon>
        <taxon>Histoplasma</taxon>
    </lineage>
</organism>
<feature type="region of interest" description="Disordered" evidence="1">
    <location>
        <begin position="1"/>
        <end position="50"/>
    </location>
</feature>
<dbReference type="RefSeq" id="XP_045289420.1">
    <property type="nucleotide sequence ID" value="XM_045429525.1"/>
</dbReference>
<dbReference type="Proteomes" id="UP000001631">
    <property type="component" value="Unassembled WGS sequence"/>
</dbReference>
<proteinExistence type="predicted"/>
<feature type="compositionally biased region" description="Low complexity" evidence="1">
    <location>
        <begin position="32"/>
        <end position="50"/>
    </location>
</feature>
<protein>
    <submittedName>
        <fullName evidence="2">Uncharacterized protein</fullName>
    </submittedName>
</protein>
<evidence type="ECO:0000313" key="3">
    <source>
        <dbReference type="Proteomes" id="UP000001631"/>
    </source>
</evidence>
<evidence type="ECO:0000256" key="1">
    <source>
        <dbReference type="SAM" id="MobiDB-lite"/>
    </source>
</evidence>
<dbReference type="InParanoid" id="C0NGK4"/>
<dbReference type="GeneID" id="69035492"/>
<keyword evidence="3" id="KW-1185">Reference proteome</keyword>